<dbReference type="STRING" id="47839.BN973_00516"/>
<dbReference type="FunFam" id="3.40.605.10:FF:000007">
    <property type="entry name" value="NAD/NADP-dependent betaine aldehyde dehydrogenase"/>
    <property type="match status" value="1"/>
</dbReference>
<comment type="catalytic activity">
    <reaction evidence="5">
        <text>succinate semialdehyde + NADP(+) + H2O = succinate + NADPH + 2 H(+)</text>
        <dbReference type="Rhea" id="RHEA:13213"/>
        <dbReference type="ChEBI" id="CHEBI:15377"/>
        <dbReference type="ChEBI" id="CHEBI:15378"/>
        <dbReference type="ChEBI" id="CHEBI:30031"/>
        <dbReference type="ChEBI" id="CHEBI:57706"/>
        <dbReference type="ChEBI" id="CHEBI:57783"/>
        <dbReference type="ChEBI" id="CHEBI:58349"/>
        <dbReference type="EC" id="1.2.1.79"/>
    </reaction>
</comment>
<evidence type="ECO:0000256" key="3">
    <source>
        <dbReference type="ARBA" id="ARBA00039122"/>
    </source>
</evidence>
<dbReference type="CDD" id="cd07106">
    <property type="entry name" value="ALDH_AldA-AAD23400"/>
    <property type="match status" value="1"/>
</dbReference>
<accession>A0A024JQS1</accession>
<dbReference type="AlphaFoldDB" id="A0A024JQS1"/>
<dbReference type="eggNOG" id="COG1012">
    <property type="taxonomic scope" value="Bacteria"/>
</dbReference>
<evidence type="ECO:0000256" key="1">
    <source>
        <dbReference type="ARBA" id="ARBA00009986"/>
    </source>
</evidence>
<feature type="domain" description="Aldehyde dehydrogenase" evidence="8">
    <location>
        <begin position="29"/>
        <end position="477"/>
    </location>
</feature>
<dbReference type="EMBL" id="HG964446">
    <property type="protein sequence ID" value="CDO86175.1"/>
    <property type="molecule type" value="Genomic_DNA"/>
</dbReference>
<evidence type="ECO:0000259" key="8">
    <source>
        <dbReference type="Pfam" id="PF00171"/>
    </source>
</evidence>
<evidence type="ECO:0000256" key="7">
    <source>
        <dbReference type="RuleBase" id="RU003345"/>
    </source>
</evidence>
<comment type="similarity">
    <text evidence="1 7">Belongs to the aldehyde dehydrogenase family.</text>
</comment>
<evidence type="ECO:0000256" key="2">
    <source>
        <dbReference type="ARBA" id="ARBA00023002"/>
    </source>
</evidence>
<dbReference type="Gene3D" id="3.40.605.10">
    <property type="entry name" value="Aldehyde Dehydrogenase, Chain A, domain 1"/>
    <property type="match status" value="1"/>
</dbReference>
<dbReference type="Pfam" id="PF00171">
    <property type="entry name" value="Aldedh"/>
    <property type="match status" value="1"/>
</dbReference>
<dbReference type="PROSITE" id="PS00687">
    <property type="entry name" value="ALDEHYDE_DEHYDR_GLU"/>
    <property type="match status" value="1"/>
</dbReference>
<reference evidence="9" key="1">
    <citation type="journal article" date="2014" name="Genome Announc.">
        <title>Draft Genome Sequence of Mycobacterium triplex DSM 44626.</title>
        <authorList>
            <person name="Sassi M."/>
            <person name="Croce O."/>
            <person name="Robert C."/>
            <person name="Raoult D."/>
            <person name="Drancourt M."/>
        </authorList>
    </citation>
    <scope>NUCLEOTIDE SEQUENCE [LARGE SCALE GENOMIC DNA]</scope>
    <source>
        <strain evidence="9">DSM 44626</strain>
    </source>
</reference>
<dbReference type="GO" id="GO:0036243">
    <property type="term" value="F:succinate-semialdehyde dehydrogenase (NADP+) activity"/>
    <property type="evidence" value="ECO:0007669"/>
    <property type="project" value="UniProtKB-EC"/>
</dbReference>
<sequence length="487" mass="52646">MNVEMSSVSVAVGADFVMTVDGQPAMSPNTEPVFNPATRQVLTNVPSATKEQLDSAVAAARAAFPSWAATDVSQRQAAVSSIGDRLEAHAEEFMTLLTAEQGKPRAMAEWEVYGSVAWFRETAKQSLPEEVVEETGARRVISRHTPLGVVAAIVPWNFPILLAVWKIAPALVAGNSIIVKPSPFTPLCDLKLVELVQDLLPPGVLSAVSGADGLGQWMTVHEGIAKVAFTGSTETGKHVMRSAAGTLKRITLELGGNDPAIVLGDVNPEKVAPQLFWAAFQNNAQFCNAAKRLYIHDSVYAEVRDALVEYARTVVVGDGAHPDTQLGPVQNEPQYRKVAEYFEDCRQRGYTFALGGQIDPDAPGWFVPVTLVDNPPDDSRVVTEEPFGPILPLLRWSDEADVVQRANNTPWGLGATVWGQDLDAVQRIGRRLEAGTVWLNEVHQYSPHQVFSGHKQSGIGAENSLYGLAEYTNHQTITLNKAPGAVS</sequence>
<evidence type="ECO:0000256" key="4">
    <source>
        <dbReference type="ARBA" id="ARBA00039663"/>
    </source>
</evidence>
<dbReference type="InterPro" id="IPR016163">
    <property type="entry name" value="Ald_DH_C"/>
</dbReference>
<evidence type="ECO:0000256" key="6">
    <source>
        <dbReference type="PROSITE-ProRule" id="PRU10007"/>
    </source>
</evidence>
<organism evidence="9">
    <name type="scientific">Mycobacterium triplex</name>
    <dbReference type="NCBI Taxonomy" id="47839"/>
    <lineage>
        <taxon>Bacteria</taxon>
        <taxon>Bacillati</taxon>
        <taxon>Actinomycetota</taxon>
        <taxon>Actinomycetes</taxon>
        <taxon>Mycobacteriales</taxon>
        <taxon>Mycobacteriaceae</taxon>
        <taxon>Mycobacterium</taxon>
        <taxon>Mycobacterium simiae complex</taxon>
    </lineage>
</organism>
<dbReference type="Gene3D" id="3.40.309.10">
    <property type="entry name" value="Aldehyde Dehydrogenase, Chain A, domain 2"/>
    <property type="match status" value="1"/>
</dbReference>
<dbReference type="EC" id="1.2.1.79" evidence="3"/>
<reference evidence="9" key="2">
    <citation type="submission" date="2014-04" db="EMBL/GenBank/DDBJ databases">
        <authorList>
            <person name="Urmite Genomes U."/>
        </authorList>
    </citation>
    <scope>NUCLEOTIDE SEQUENCE</scope>
    <source>
        <strain evidence="9">DSM 44626</strain>
    </source>
</reference>
<gene>
    <name evidence="9" type="ORF">BN973_00516</name>
</gene>
<dbReference type="Proteomes" id="UP000028880">
    <property type="component" value="Unassembled WGS sequence"/>
</dbReference>
<dbReference type="PANTHER" id="PTHR11699">
    <property type="entry name" value="ALDEHYDE DEHYDROGENASE-RELATED"/>
    <property type="match status" value="1"/>
</dbReference>
<dbReference type="InterPro" id="IPR016162">
    <property type="entry name" value="Ald_DH_N"/>
</dbReference>
<keyword evidence="2 7" id="KW-0560">Oxidoreductase</keyword>
<proteinExistence type="inferred from homology"/>
<dbReference type="InterPro" id="IPR016161">
    <property type="entry name" value="Ald_DH/histidinol_DH"/>
</dbReference>
<dbReference type="RefSeq" id="WP_198048881.1">
    <property type="nucleotide sequence ID" value="NZ_HG964446.1"/>
</dbReference>
<protein>
    <recommendedName>
        <fullName evidence="4">Putative succinate-semialdehyde dehydrogenase [NADP(+)] 2</fullName>
        <ecNumber evidence="3">1.2.1.79</ecNumber>
    </recommendedName>
</protein>
<evidence type="ECO:0000256" key="5">
    <source>
        <dbReference type="ARBA" id="ARBA00048559"/>
    </source>
</evidence>
<evidence type="ECO:0000313" key="9">
    <source>
        <dbReference type="EMBL" id="CDO86175.1"/>
    </source>
</evidence>
<feature type="active site" evidence="6">
    <location>
        <position position="253"/>
    </location>
</feature>
<dbReference type="HOGENOM" id="CLU_005391_0_0_11"/>
<dbReference type="SUPFAM" id="SSF53720">
    <property type="entry name" value="ALDH-like"/>
    <property type="match status" value="1"/>
</dbReference>
<dbReference type="InterPro" id="IPR044086">
    <property type="entry name" value="LUC3-like"/>
</dbReference>
<dbReference type="InterPro" id="IPR029510">
    <property type="entry name" value="Ald_DH_CS_GLU"/>
</dbReference>
<dbReference type="InterPro" id="IPR015590">
    <property type="entry name" value="Aldehyde_DH_dom"/>
</dbReference>
<name>A0A024JQS1_9MYCO</name>